<accession>A0A1H7ZCS1</accession>
<dbReference type="EMBL" id="FOCF01000001">
    <property type="protein sequence ID" value="SEM56210.1"/>
    <property type="molecule type" value="Genomic_DNA"/>
</dbReference>
<evidence type="ECO:0008006" key="3">
    <source>
        <dbReference type="Google" id="ProtNLM"/>
    </source>
</evidence>
<reference evidence="2" key="1">
    <citation type="submission" date="2016-10" db="EMBL/GenBank/DDBJ databases">
        <authorList>
            <person name="Varghese N."/>
            <person name="Submissions S."/>
        </authorList>
    </citation>
    <scope>NUCLEOTIDE SEQUENCE [LARGE SCALE GENOMIC DNA]</scope>
    <source>
        <strain evidence="2">S6-262</strain>
    </source>
</reference>
<dbReference type="STRING" id="1166340.SAMN05192583_0639"/>
<protein>
    <recommendedName>
        <fullName evidence="3">SH3 domain-containing protein</fullName>
    </recommendedName>
</protein>
<name>A0A1H7ZCS1_9SPHN</name>
<keyword evidence="2" id="KW-1185">Reference proteome</keyword>
<dbReference type="Proteomes" id="UP000199206">
    <property type="component" value="Unassembled WGS sequence"/>
</dbReference>
<organism evidence="1 2">
    <name type="scientific">Sphingomonas gellani</name>
    <dbReference type="NCBI Taxonomy" id="1166340"/>
    <lineage>
        <taxon>Bacteria</taxon>
        <taxon>Pseudomonadati</taxon>
        <taxon>Pseudomonadota</taxon>
        <taxon>Alphaproteobacteria</taxon>
        <taxon>Sphingomonadales</taxon>
        <taxon>Sphingomonadaceae</taxon>
        <taxon>Sphingomonas</taxon>
    </lineage>
</organism>
<evidence type="ECO:0000313" key="1">
    <source>
        <dbReference type="EMBL" id="SEM56210.1"/>
    </source>
</evidence>
<evidence type="ECO:0000313" key="2">
    <source>
        <dbReference type="Proteomes" id="UP000199206"/>
    </source>
</evidence>
<dbReference type="AlphaFoldDB" id="A0A1H7ZCS1"/>
<dbReference type="OrthoDB" id="9813368at2"/>
<sequence>MVFAPHYAACVERVVASATTLRLSRAVESEAVASVAAGDRFELLDLLGDDAWGVLRAQGESSGLVGYLDATLLAEPAQ</sequence>
<proteinExistence type="predicted"/>
<gene>
    <name evidence="1" type="ORF">SAMN05192583_0639</name>
</gene>